<dbReference type="InterPro" id="IPR000905">
    <property type="entry name" value="Gcp-like_dom"/>
</dbReference>
<dbReference type="Pfam" id="PF00814">
    <property type="entry name" value="TsaD"/>
    <property type="match status" value="1"/>
</dbReference>
<evidence type="ECO:0000259" key="1">
    <source>
        <dbReference type="Pfam" id="PF00814"/>
    </source>
</evidence>
<dbReference type="PANTHER" id="PTHR11735">
    <property type="entry name" value="TRNA N6-ADENOSINE THREONYLCARBAMOYLTRANSFERASE"/>
    <property type="match status" value="1"/>
</dbReference>
<dbReference type="SUPFAM" id="SSF53067">
    <property type="entry name" value="Actin-like ATPase domain"/>
    <property type="match status" value="1"/>
</dbReference>
<sequence>MTAIRQLEAAGELDAQARADIARAFEEAVVDTLVIKCRRALDQTGLKRLVVAGGVSANYRLRERLQAACENVRHEPTTHGDDSVPTMAP</sequence>
<feature type="domain" description="Gcp-like" evidence="1">
    <location>
        <begin position="10"/>
        <end position="73"/>
    </location>
</feature>
<accession>A0A455UG82</accession>
<evidence type="ECO:0000313" key="2">
    <source>
        <dbReference type="EMBL" id="BBI63631.1"/>
    </source>
</evidence>
<protein>
    <recommendedName>
        <fullName evidence="1">Gcp-like domain-containing protein</fullName>
    </recommendedName>
</protein>
<dbReference type="InterPro" id="IPR043129">
    <property type="entry name" value="ATPase_NBD"/>
</dbReference>
<dbReference type="AlphaFoldDB" id="A0A455UG82"/>
<dbReference type="PANTHER" id="PTHR11735:SF6">
    <property type="entry name" value="TRNA N6-ADENOSINE THREONYLCARBAMOYLTRANSFERASE, MITOCHONDRIAL"/>
    <property type="match status" value="1"/>
</dbReference>
<dbReference type="Gene3D" id="3.30.420.40">
    <property type="match status" value="1"/>
</dbReference>
<reference evidence="2 3" key="1">
    <citation type="journal article" date="2019" name="Microbiol. Resour. Announc.">
        <title>Complete Genome Sequence of Halomonas sulfidaeris Strain Esulfide1 Isolated from a Metal Sulfide Rock at a Depth of 2,200 Meters, Obtained Using Nanopore Sequencing.</title>
        <authorList>
            <person name="Saito M."/>
            <person name="Nishigata A."/>
            <person name="Galipon J."/>
            <person name="Arakawa K."/>
        </authorList>
    </citation>
    <scope>NUCLEOTIDE SEQUENCE [LARGE SCALE GENOMIC DNA]</scope>
    <source>
        <strain evidence="2 3">ATCC BAA-803</strain>
    </source>
</reference>
<gene>
    <name evidence="2" type="ORF">HSBAA_49370</name>
</gene>
<evidence type="ECO:0000313" key="3">
    <source>
        <dbReference type="Proteomes" id="UP000320231"/>
    </source>
</evidence>
<organism evidence="2 3">
    <name type="scientific">Vreelandella sulfidaeris</name>
    <dbReference type="NCBI Taxonomy" id="115553"/>
    <lineage>
        <taxon>Bacteria</taxon>
        <taxon>Pseudomonadati</taxon>
        <taxon>Pseudomonadota</taxon>
        <taxon>Gammaproteobacteria</taxon>
        <taxon>Oceanospirillales</taxon>
        <taxon>Halomonadaceae</taxon>
        <taxon>Vreelandella</taxon>
    </lineage>
</organism>
<dbReference type="Proteomes" id="UP000320231">
    <property type="component" value="Chromosome"/>
</dbReference>
<name>A0A455UG82_9GAMM</name>
<proteinExistence type="predicted"/>
<dbReference type="EMBL" id="AP019514">
    <property type="protein sequence ID" value="BBI63631.1"/>
    <property type="molecule type" value="Genomic_DNA"/>
</dbReference>
<dbReference type="KEGG" id="hsr:HSBAA_49370"/>